<dbReference type="EMBL" id="NFII01000005">
    <property type="protein sequence ID" value="OUO01394.1"/>
    <property type="molecule type" value="Genomic_DNA"/>
</dbReference>
<dbReference type="InterPro" id="IPR006522">
    <property type="entry name" value="Phage_virion_morphogenesis"/>
</dbReference>
<protein>
    <recommendedName>
        <fullName evidence="3">Phage virion morphogenesis protein</fullName>
    </recommendedName>
</protein>
<gene>
    <name evidence="1" type="ORF">B5F97_06980</name>
</gene>
<comment type="caution">
    <text evidence="1">The sequence shown here is derived from an EMBL/GenBank/DDBJ whole genome shotgun (WGS) entry which is preliminary data.</text>
</comment>
<evidence type="ECO:0000313" key="2">
    <source>
        <dbReference type="Proteomes" id="UP000195386"/>
    </source>
</evidence>
<sequence>MGLILPGAVDSQTLQIPLAPPGCWIRVVSPSGQDFDANITILKRKTMDFSKELEQKVKEAIEAVPEAVASTAKRYFLERFAEKAFDGEPWQTWSKRYRPGRGTLLVQSGALRKSIDIDEISARRVVITAGGDRVPYARAHNEGFSGSVVVRSHERVSRKGKPYVVKQHARKMLIPRRRFMGESRELETLIKKDVEQLFKNAMER</sequence>
<dbReference type="Proteomes" id="UP000195386">
    <property type="component" value="Unassembled WGS sequence"/>
</dbReference>
<reference evidence="2" key="1">
    <citation type="submission" date="2017-04" db="EMBL/GenBank/DDBJ databases">
        <title>Function of individual gut microbiota members based on whole genome sequencing of pure cultures obtained from chicken caecum.</title>
        <authorList>
            <person name="Medvecky M."/>
            <person name="Cejkova D."/>
            <person name="Polansky O."/>
            <person name="Karasova D."/>
            <person name="Kubasova T."/>
            <person name="Cizek A."/>
            <person name="Rychlik I."/>
        </authorList>
    </citation>
    <scope>NUCLEOTIDE SEQUENCE [LARGE SCALE GENOMIC DNA]</scope>
    <source>
        <strain evidence="2">An43</strain>
    </source>
</reference>
<proteinExistence type="predicted"/>
<dbReference type="AlphaFoldDB" id="A0A1Y3YU67"/>
<name>A0A1Y3YU67_9BACE</name>
<evidence type="ECO:0000313" key="1">
    <source>
        <dbReference type="EMBL" id="OUO01394.1"/>
    </source>
</evidence>
<dbReference type="Pfam" id="PF05069">
    <property type="entry name" value="Phage_tail_S"/>
    <property type="match status" value="1"/>
</dbReference>
<accession>A0A1Y3YU67</accession>
<organism evidence="1 2">
    <name type="scientific">Bacteroides clarus</name>
    <dbReference type="NCBI Taxonomy" id="626929"/>
    <lineage>
        <taxon>Bacteria</taxon>
        <taxon>Pseudomonadati</taxon>
        <taxon>Bacteroidota</taxon>
        <taxon>Bacteroidia</taxon>
        <taxon>Bacteroidales</taxon>
        <taxon>Bacteroidaceae</taxon>
        <taxon>Bacteroides</taxon>
    </lineage>
</organism>
<evidence type="ECO:0008006" key="3">
    <source>
        <dbReference type="Google" id="ProtNLM"/>
    </source>
</evidence>